<name>A0AAQ3QUQ0_9BACT</name>
<proteinExistence type="predicted"/>
<evidence type="ECO:0000313" key="1">
    <source>
        <dbReference type="EMBL" id="WOO40638.1"/>
    </source>
</evidence>
<protein>
    <submittedName>
        <fullName evidence="1">Uncharacterized protein</fullName>
    </submittedName>
</protein>
<dbReference type="Proteomes" id="UP001304300">
    <property type="component" value="Chromosome"/>
</dbReference>
<dbReference type="RefSeq" id="WP_317832763.1">
    <property type="nucleotide sequence ID" value="NZ_CP136920.1"/>
</dbReference>
<dbReference type="AlphaFoldDB" id="A0AAQ3QUQ0"/>
<organism evidence="1 2">
    <name type="scientific">Rubellicoccus peritrichatus</name>
    <dbReference type="NCBI Taxonomy" id="3080537"/>
    <lineage>
        <taxon>Bacteria</taxon>
        <taxon>Pseudomonadati</taxon>
        <taxon>Verrucomicrobiota</taxon>
        <taxon>Opitutia</taxon>
        <taxon>Puniceicoccales</taxon>
        <taxon>Cerasicoccaceae</taxon>
        <taxon>Rubellicoccus</taxon>
    </lineage>
</organism>
<evidence type="ECO:0000313" key="2">
    <source>
        <dbReference type="Proteomes" id="UP001304300"/>
    </source>
</evidence>
<reference evidence="1 2" key="1">
    <citation type="submission" date="2023-10" db="EMBL/GenBank/DDBJ databases">
        <title>Rubellicoccus peritrichatus gen. nov., sp. nov., isolated from an algae of coral reef tank.</title>
        <authorList>
            <person name="Luo J."/>
        </authorList>
    </citation>
    <scope>NUCLEOTIDE SEQUENCE [LARGE SCALE GENOMIC DNA]</scope>
    <source>
        <strain evidence="1 2">CR14</strain>
    </source>
</reference>
<dbReference type="EMBL" id="CP136920">
    <property type="protein sequence ID" value="WOO40638.1"/>
    <property type="molecule type" value="Genomic_DNA"/>
</dbReference>
<accession>A0AAQ3QUQ0</accession>
<keyword evidence="2" id="KW-1185">Reference proteome</keyword>
<gene>
    <name evidence="1" type="ORF">RZN69_18605</name>
</gene>
<sequence>MNLTLNIPPHPFRLPLRIFRTLQLGFVLLVLDSSSLSAATLAESVRTIDWNHFTPATNSSEAYQQSSLIVANAARWAHNWAHNTYASSASGDRFLIENRNNEHVIRPATSAALGLAVALKTVVDPALMGDTTEEITKRTVKLIKGSVAIHKANGGAWGSHWQSSLWSAQVARAAWIMWDHLDADTREMTCKMIVYEANRFIQEGYQVRYWNGMGGDSKAEENSWDSMCLQQAVAMLPDHANVRQWKEVCSELLVSAYSLEADMSRSTPVLDGKTPQEWLNGYNVRADGVVINHGILHNDYMTSIAHLQMQGFLVFSLAQAPVPEALDFNFSLVYQTLVTRVFDSPPYESPGGTMYVPGSPFQYYPTGTDWSTLRFAAYYGMDALAEVLGYDQGLPHTARHWRILRGDKIYEMQSRNADGNMYEPGEFDSYPGREQMVFWMMSDAHLLFWLADQSAVSSKANWLEGEYDITYVDAVSDASKGVVNTVASDGTPVNEWLGFEDKPITSSLWQQRPHRNGGTVLQALTGSNDDPVTLKTTISGLTPGRQYRIYTFFWDAINSNAWTIQTGLNPNSLKTYSAPSSAVSDTSDGVAGSLWTSAPLTSNPDGDMHYVDLGITTANPLGEIEVYVDNSLTGSNRRTWYDGVGYQLIEGPSAKVDLYIDANGANTQASGGTPSPFWVTLETSGNLWRIRPGIGLDVHGNVEVFEKDTPAGAGDAVPLETTISGLNPGQKYGVYAFFMSVPSESWRVRAGTAPDQLTEFTPTSDASRVTDLGRTSVPGSNLNQYMGFIGNHIANDAGKIIVHIDDGNGVTHSERTWYEGVGVGAPYLIPGSQERLDDWKTIYGLTGTLDTADSDFDGLADLVEYTLGGDPTNNQSTPSPKWEHGKYTFRHLMTRTDVESVIETSTTLAPGSWVEVAVIRAGESHHVVDPDFILESDGSDPAIYTIHIEIDSAGIQKFARMRVRKL</sequence>
<dbReference type="KEGG" id="puo:RZN69_18605"/>